<evidence type="ECO:0000256" key="4">
    <source>
        <dbReference type="ARBA" id="ARBA00022845"/>
    </source>
</evidence>
<evidence type="ECO:0000256" key="6">
    <source>
        <dbReference type="HAMAP-Rule" id="MF_00167"/>
    </source>
</evidence>
<keyword evidence="2 6" id="KW-0678">Repressor</keyword>
<evidence type="ECO:0000256" key="3">
    <source>
        <dbReference type="ARBA" id="ARBA00022795"/>
    </source>
</evidence>
<dbReference type="HAMAP" id="MF_00167">
    <property type="entry name" value="CsrA"/>
    <property type="match status" value="1"/>
</dbReference>
<dbReference type="InterPro" id="IPR036107">
    <property type="entry name" value="CsrA_sf"/>
</dbReference>
<proteinExistence type="inferred from homology"/>
<dbReference type="AlphaFoldDB" id="A0A923NG49"/>
<dbReference type="GO" id="GO:0005829">
    <property type="term" value="C:cytosol"/>
    <property type="evidence" value="ECO:0007669"/>
    <property type="project" value="TreeGrafter"/>
</dbReference>
<dbReference type="GO" id="GO:0006402">
    <property type="term" value="P:mRNA catabolic process"/>
    <property type="evidence" value="ECO:0007669"/>
    <property type="project" value="InterPro"/>
</dbReference>
<comment type="subcellular location">
    <subcellularLocation>
        <location evidence="6">Cytoplasm</location>
    </subcellularLocation>
</comment>
<dbReference type="Proteomes" id="UP000602647">
    <property type="component" value="Unassembled WGS sequence"/>
</dbReference>
<protein>
    <recommendedName>
        <fullName evidence="6">Translational regulator CsrA</fullName>
    </recommendedName>
</protein>
<dbReference type="RefSeq" id="WP_187301543.1">
    <property type="nucleotide sequence ID" value="NZ_JACRYT010000001.1"/>
</dbReference>
<dbReference type="Pfam" id="PF02599">
    <property type="entry name" value="CsrA"/>
    <property type="match status" value="1"/>
</dbReference>
<evidence type="ECO:0000256" key="5">
    <source>
        <dbReference type="ARBA" id="ARBA00022884"/>
    </source>
</evidence>
<dbReference type="SUPFAM" id="SSF117130">
    <property type="entry name" value="CsrA-like"/>
    <property type="match status" value="1"/>
</dbReference>
<keyword evidence="4 6" id="KW-0810">Translation regulation</keyword>
<comment type="function">
    <text evidence="6">A translational regulator that binds mRNA to regulate translation initiation and/or mRNA stability. Usually binds in the 5'-UTR at or near the Shine-Dalgarno sequence preventing ribosome-binding, thus repressing translation. Its main target seems to be the major flagellin gene, while its function is anatagonized by FliW.</text>
</comment>
<evidence type="ECO:0000256" key="2">
    <source>
        <dbReference type="ARBA" id="ARBA00022491"/>
    </source>
</evidence>
<sequence length="82" mass="9095">MLILYRKKGDSIVINENITISIVETGPDGARIAIDAPRDVSILRKELIDAAEAANREAASADTRSLLKMKEILEKKTRSERT</sequence>
<dbReference type="Gene3D" id="2.60.40.4380">
    <property type="entry name" value="Translational regulator CsrA"/>
    <property type="match status" value="1"/>
</dbReference>
<dbReference type="GO" id="GO:1902208">
    <property type="term" value="P:regulation of bacterial-type flagellum assembly"/>
    <property type="evidence" value="ECO:0007669"/>
    <property type="project" value="UniProtKB-UniRule"/>
</dbReference>
<dbReference type="InterPro" id="IPR003751">
    <property type="entry name" value="CsrA"/>
</dbReference>
<name>A0A923NG49_9FIRM</name>
<evidence type="ECO:0000313" key="8">
    <source>
        <dbReference type="Proteomes" id="UP000602647"/>
    </source>
</evidence>
<gene>
    <name evidence="6" type="primary">csrA</name>
    <name evidence="7" type="ORF">H9L42_00680</name>
</gene>
<keyword evidence="1 6" id="KW-0963">Cytoplasm</keyword>
<evidence type="ECO:0000256" key="1">
    <source>
        <dbReference type="ARBA" id="ARBA00022490"/>
    </source>
</evidence>
<dbReference type="PANTHER" id="PTHR34984">
    <property type="entry name" value="CARBON STORAGE REGULATOR"/>
    <property type="match status" value="1"/>
</dbReference>
<dbReference type="GO" id="GO:0045947">
    <property type="term" value="P:negative regulation of translational initiation"/>
    <property type="evidence" value="ECO:0007669"/>
    <property type="project" value="UniProtKB-UniRule"/>
</dbReference>
<comment type="subunit">
    <text evidence="6">Homodimer; the beta-strands of each monomer intercalate to form a hydrophobic core, while the alpha-helices form wings that extend away from the core.</text>
</comment>
<keyword evidence="3 6" id="KW-1005">Bacterial flagellum biogenesis</keyword>
<comment type="caution">
    <text evidence="7">The sequence shown here is derived from an EMBL/GenBank/DDBJ whole genome shotgun (WGS) entry which is preliminary data.</text>
</comment>
<reference evidence="7" key="1">
    <citation type="submission" date="2020-08" db="EMBL/GenBank/DDBJ databases">
        <title>Genome public.</title>
        <authorList>
            <person name="Liu C."/>
            <person name="Sun Q."/>
        </authorList>
    </citation>
    <scope>NUCLEOTIDE SEQUENCE</scope>
    <source>
        <strain evidence="7">BX12</strain>
    </source>
</reference>
<dbReference type="PANTHER" id="PTHR34984:SF1">
    <property type="entry name" value="CARBON STORAGE REGULATOR"/>
    <property type="match status" value="1"/>
</dbReference>
<evidence type="ECO:0000313" key="7">
    <source>
        <dbReference type="EMBL" id="MBC6678346.1"/>
    </source>
</evidence>
<organism evidence="7 8">
    <name type="scientific">Zhenpiania hominis</name>
    <dbReference type="NCBI Taxonomy" id="2763644"/>
    <lineage>
        <taxon>Bacteria</taxon>
        <taxon>Bacillati</taxon>
        <taxon>Bacillota</taxon>
        <taxon>Clostridia</taxon>
        <taxon>Peptostreptococcales</taxon>
        <taxon>Anaerovoracaceae</taxon>
        <taxon>Zhenpiania</taxon>
    </lineage>
</organism>
<dbReference type="GO" id="GO:0006109">
    <property type="term" value="P:regulation of carbohydrate metabolic process"/>
    <property type="evidence" value="ECO:0007669"/>
    <property type="project" value="InterPro"/>
</dbReference>
<accession>A0A923NG49</accession>
<keyword evidence="8" id="KW-1185">Reference proteome</keyword>
<keyword evidence="5 6" id="KW-0694">RNA-binding</keyword>
<comment type="similarity">
    <text evidence="6">Belongs to the CsrA/RsmA family.</text>
</comment>
<dbReference type="GO" id="GO:0044781">
    <property type="term" value="P:bacterial-type flagellum organization"/>
    <property type="evidence" value="ECO:0007669"/>
    <property type="project" value="UniProtKB-KW"/>
</dbReference>
<dbReference type="GO" id="GO:0048027">
    <property type="term" value="F:mRNA 5'-UTR binding"/>
    <property type="evidence" value="ECO:0007669"/>
    <property type="project" value="UniProtKB-UniRule"/>
</dbReference>
<dbReference type="EMBL" id="JACRYT010000001">
    <property type="protein sequence ID" value="MBC6678346.1"/>
    <property type="molecule type" value="Genomic_DNA"/>
</dbReference>